<dbReference type="Proteomes" id="UP001347796">
    <property type="component" value="Unassembled WGS sequence"/>
</dbReference>
<comment type="caution">
    <text evidence="3">The sequence shown here is derived from an EMBL/GenBank/DDBJ whole genome shotgun (WGS) entry which is preliminary data.</text>
</comment>
<dbReference type="AlphaFoldDB" id="A0AAN8JJG2"/>
<dbReference type="InterPro" id="IPR000683">
    <property type="entry name" value="Gfo/Idh/MocA-like_OxRdtase_N"/>
</dbReference>
<proteinExistence type="predicted"/>
<feature type="domain" description="Gfo/Idh/MocA-like oxidoreductase C-terminal" evidence="2">
    <location>
        <begin position="143"/>
        <end position="418"/>
    </location>
</feature>
<reference evidence="3 4" key="1">
    <citation type="submission" date="2024-01" db="EMBL/GenBank/DDBJ databases">
        <title>The genome of the rayed Mediterranean limpet Patella caerulea (Linnaeus, 1758).</title>
        <authorList>
            <person name="Anh-Thu Weber A."/>
            <person name="Halstead-Nussloch G."/>
        </authorList>
    </citation>
    <scope>NUCLEOTIDE SEQUENCE [LARGE SCALE GENOMIC DNA]</scope>
    <source>
        <strain evidence="3">AATW-2023a</strain>
        <tissue evidence="3">Whole specimen</tissue>
    </source>
</reference>
<evidence type="ECO:0000313" key="4">
    <source>
        <dbReference type="Proteomes" id="UP001347796"/>
    </source>
</evidence>
<name>A0AAN8JJG2_PATCE</name>
<evidence type="ECO:0000259" key="1">
    <source>
        <dbReference type="Pfam" id="PF01408"/>
    </source>
</evidence>
<dbReference type="SUPFAM" id="SSF55347">
    <property type="entry name" value="Glyceraldehyde-3-phosphate dehydrogenase-like, C-terminal domain"/>
    <property type="match status" value="1"/>
</dbReference>
<dbReference type="Pfam" id="PF01408">
    <property type="entry name" value="GFO_IDH_MocA"/>
    <property type="match status" value="1"/>
</dbReference>
<evidence type="ECO:0000313" key="3">
    <source>
        <dbReference type="EMBL" id="KAK6176931.1"/>
    </source>
</evidence>
<dbReference type="Gene3D" id="3.40.50.720">
    <property type="entry name" value="NAD(P)-binding Rossmann-like Domain"/>
    <property type="match status" value="1"/>
</dbReference>
<dbReference type="EMBL" id="JAZGQO010000010">
    <property type="protein sequence ID" value="KAK6176931.1"/>
    <property type="molecule type" value="Genomic_DNA"/>
</dbReference>
<dbReference type="SUPFAM" id="SSF51735">
    <property type="entry name" value="NAD(P)-binding Rossmann-fold domains"/>
    <property type="match status" value="1"/>
</dbReference>
<keyword evidence="4" id="KW-1185">Reference proteome</keyword>
<dbReference type="PANTHER" id="PTHR43377:SF2">
    <property type="entry name" value="BINDING ROSSMANN FOLD OXIDOREDUCTASE, PUTATIVE (AFU_ORTHOLOGUE AFUA_4G00560)-RELATED"/>
    <property type="match status" value="1"/>
</dbReference>
<organism evidence="3 4">
    <name type="scientific">Patella caerulea</name>
    <name type="common">Rayed Mediterranean limpet</name>
    <dbReference type="NCBI Taxonomy" id="87958"/>
    <lineage>
        <taxon>Eukaryota</taxon>
        <taxon>Metazoa</taxon>
        <taxon>Spiralia</taxon>
        <taxon>Lophotrochozoa</taxon>
        <taxon>Mollusca</taxon>
        <taxon>Gastropoda</taxon>
        <taxon>Patellogastropoda</taxon>
        <taxon>Patelloidea</taxon>
        <taxon>Patellidae</taxon>
        <taxon>Patella</taxon>
    </lineage>
</organism>
<sequence>MSDKKKIVTAISIGAGNRGEIYSSYAIHFPQELKIVGVACPREFQKKQLQKRHKIPDEHTFNDWSDVLKKDKFADCVIIATPDYLHKEPAVAFAKMGYHILLEKPMAMTPEDCKEIIKAVEDNDVIIVVCHVLRHIYWAKKIKEIIDSGAIGDVVNIQHTEPVGYWHFAHAFVRGNWHNEAQSSTSLLTKCCHDIDLINYWMGGRKCEKISSFGHLSHFNSKDKPPGAAKRCVDCPDTIESNCPYSAKRFYLDHVKMGNTGWPVNVVADVPDIESVTEALRTGPYGICVYQNDNDVMSNQIVNFQYEGGATASLTMMAFTKGVCNRKTMVYGTRGEINFDDGKSDVIEVYDFVTEQTSQHRPQIVATVLKGHGGADFFFMQYFVNTIRENKKDLVTGPDVTLASHLLVFAAETARRENRVVSIQPDGSYA</sequence>
<dbReference type="GO" id="GO:0000166">
    <property type="term" value="F:nucleotide binding"/>
    <property type="evidence" value="ECO:0007669"/>
    <property type="project" value="InterPro"/>
</dbReference>
<dbReference type="Gene3D" id="3.30.360.10">
    <property type="entry name" value="Dihydrodipicolinate Reductase, domain 2"/>
    <property type="match status" value="1"/>
</dbReference>
<dbReference type="InterPro" id="IPR051450">
    <property type="entry name" value="Gfo/Idh/MocA_Oxidoreductases"/>
</dbReference>
<evidence type="ECO:0000259" key="2">
    <source>
        <dbReference type="Pfam" id="PF02894"/>
    </source>
</evidence>
<dbReference type="Pfam" id="PF02894">
    <property type="entry name" value="GFO_IDH_MocA_C"/>
    <property type="match status" value="1"/>
</dbReference>
<feature type="domain" description="Gfo/Idh/MocA-like oxidoreductase N-terminal" evidence="1">
    <location>
        <begin position="13"/>
        <end position="129"/>
    </location>
</feature>
<dbReference type="PANTHER" id="PTHR43377">
    <property type="entry name" value="BILIVERDIN REDUCTASE A"/>
    <property type="match status" value="1"/>
</dbReference>
<protein>
    <recommendedName>
        <fullName evidence="5">Oxidoreductase</fullName>
    </recommendedName>
</protein>
<gene>
    <name evidence="3" type="ORF">SNE40_015135</name>
</gene>
<accession>A0AAN8JJG2</accession>
<dbReference type="InterPro" id="IPR036291">
    <property type="entry name" value="NAD(P)-bd_dom_sf"/>
</dbReference>
<evidence type="ECO:0008006" key="5">
    <source>
        <dbReference type="Google" id="ProtNLM"/>
    </source>
</evidence>
<dbReference type="InterPro" id="IPR004104">
    <property type="entry name" value="Gfo/Idh/MocA-like_OxRdtase_C"/>
</dbReference>